<dbReference type="OrthoDB" id="9803578at2"/>
<sequence length="246" mass="27918">MTNTPHVKRTIIKETVPSQLLAEGERNLRIMLPPGYNEVLSYPVIYCQDGEDFFNFGRIATQAANMIAEGEIEPLIIVGVDVDKKVRTAEYAPDGERHESYVQFFAEELVPFIEARLPVRQEPEHILIAGESLGGSVSLHIALKHPAKFRNVLSLSGAYYPASLEVLEQADSRIVQNLKLYMTIGLQENAFETDRGIFDFVALNREARQILESKGARPEYIERDGKHLWGFWQKDVPGALKWFFPE</sequence>
<dbReference type="SUPFAM" id="SSF53474">
    <property type="entry name" value="alpha/beta-Hydrolases"/>
    <property type="match status" value="1"/>
</dbReference>
<dbReference type="InterPro" id="IPR029058">
    <property type="entry name" value="AB_hydrolase_fold"/>
</dbReference>
<accession>A0A2W1L465</accession>
<organism evidence="1 2">
    <name type="scientific">Paenibacillus sambharensis</name>
    <dbReference type="NCBI Taxonomy" id="1803190"/>
    <lineage>
        <taxon>Bacteria</taxon>
        <taxon>Bacillati</taxon>
        <taxon>Bacillota</taxon>
        <taxon>Bacilli</taxon>
        <taxon>Bacillales</taxon>
        <taxon>Paenibacillaceae</taxon>
        <taxon>Paenibacillus</taxon>
    </lineage>
</organism>
<dbReference type="Pfam" id="PF00756">
    <property type="entry name" value="Esterase"/>
    <property type="match status" value="1"/>
</dbReference>
<reference evidence="1 2" key="1">
    <citation type="submission" date="2018-06" db="EMBL/GenBank/DDBJ databases">
        <title>Paenibacillus imtechensis sp. nov.</title>
        <authorList>
            <person name="Pinnaka A.K."/>
            <person name="Singh H."/>
            <person name="Kaur M."/>
        </authorList>
    </citation>
    <scope>NUCLEOTIDE SEQUENCE [LARGE SCALE GENOMIC DNA]</scope>
    <source>
        <strain evidence="1 2">SMB1</strain>
    </source>
</reference>
<evidence type="ECO:0000313" key="1">
    <source>
        <dbReference type="EMBL" id="PZD93679.1"/>
    </source>
</evidence>
<proteinExistence type="predicted"/>
<dbReference type="PANTHER" id="PTHR48098:SF3">
    <property type="entry name" value="IRON(III) ENTEROBACTIN ESTERASE"/>
    <property type="match status" value="1"/>
</dbReference>
<protein>
    <submittedName>
        <fullName evidence="1">Esterase family protein</fullName>
    </submittedName>
</protein>
<keyword evidence="2" id="KW-1185">Reference proteome</keyword>
<dbReference type="PANTHER" id="PTHR48098">
    <property type="entry name" value="ENTEROCHELIN ESTERASE-RELATED"/>
    <property type="match status" value="1"/>
</dbReference>
<name>A0A2W1L465_9BACL</name>
<gene>
    <name evidence="1" type="ORF">DNH61_24000</name>
</gene>
<dbReference type="Gene3D" id="3.40.50.1820">
    <property type="entry name" value="alpha/beta hydrolase"/>
    <property type="match status" value="1"/>
</dbReference>
<evidence type="ECO:0000313" key="2">
    <source>
        <dbReference type="Proteomes" id="UP000249522"/>
    </source>
</evidence>
<comment type="caution">
    <text evidence="1">The sequence shown here is derived from an EMBL/GenBank/DDBJ whole genome shotgun (WGS) entry which is preliminary data.</text>
</comment>
<dbReference type="InterPro" id="IPR050583">
    <property type="entry name" value="Mycobacterial_A85_antigen"/>
</dbReference>
<dbReference type="RefSeq" id="WP_111149349.1">
    <property type="nucleotide sequence ID" value="NZ_QKRB01000057.1"/>
</dbReference>
<dbReference type="EMBL" id="QKRB01000057">
    <property type="protein sequence ID" value="PZD93679.1"/>
    <property type="molecule type" value="Genomic_DNA"/>
</dbReference>
<dbReference type="AlphaFoldDB" id="A0A2W1L465"/>
<dbReference type="InterPro" id="IPR000801">
    <property type="entry name" value="Esterase-like"/>
</dbReference>
<dbReference type="Proteomes" id="UP000249522">
    <property type="component" value="Unassembled WGS sequence"/>
</dbReference>